<accession>A0AAU0EZL0</accession>
<feature type="domain" description="Secretion system C-terminal sorting" evidence="2">
    <location>
        <begin position="170"/>
        <end position="243"/>
    </location>
</feature>
<keyword evidence="1" id="KW-0732">Signal</keyword>
<dbReference type="InterPro" id="IPR026444">
    <property type="entry name" value="Secre_tail"/>
</dbReference>
<dbReference type="Pfam" id="PF18962">
    <property type="entry name" value="Por_Secre_tail"/>
    <property type="match status" value="1"/>
</dbReference>
<reference evidence="3" key="1">
    <citation type="submission" date="2023-10" db="EMBL/GenBank/DDBJ databases">
        <title>Characterization and whole genome sequencing of a novel strain of Bergeyella porcorum QD2021 isolated from pig.</title>
        <authorList>
            <person name="Liu G."/>
            <person name="Chen C."/>
            <person name="Han X."/>
        </authorList>
    </citation>
    <scope>NUCLEOTIDE SEQUENCE</scope>
    <source>
        <strain evidence="3">QD2021</strain>
    </source>
</reference>
<name>A0AAU0EZL0_9FLAO</name>
<gene>
    <name evidence="3" type="ORF">BPO_0049</name>
</gene>
<dbReference type="InterPro" id="IPR013783">
    <property type="entry name" value="Ig-like_fold"/>
</dbReference>
<proteinExistence type="predicted"/>
<evidence type="ECO:0000256" key="1">
    <source>
        <dbReference type="ARBA" id="ARBA00022729"/>
    </source>
</evidence>
<sequence length="252" mass="27597">MFNTVSLGNHYDGTPFRLAFYSNNRDKFVLTVDDVKISAPGTVTQSVMSTKKAAKVTKQNLLTAEEKVDGTLSLITASTSPKPDWSQIDIDYSTNITSYELYRNGEFLASVPSSEMVYIDNSITVAGNYCYSVVAIFDNINKSTTSEEACVDMTTLSAVDVSKATQFSAFPNPVVDVVKVKFAEKISGKAKIELYAMDGKKVLEQSLSEQQLLDEGVKVSHLNSGAYILIVNDGTKVHTTKIIKKIDKMVLS</sequence>
<protein>
    <recommendedName>
        <fullName evidence="2">Secretion system C-terminal sorting domain-containing protein</fullName>
    </recommendedName>
</protein>
<keyword evidence="4" id="KW-1185">Reference proteome</keyword>
<dbReference type="Proteomes" id="UP001432059">
    <property type="component" value="Chromosome"/>
</dbReference>
<evidence type="ECO:0000313" key="3">
    <source>
        <dbReference type="EMBL" id="WOC50696.1"/>
    </source>
</evidence>
<dbReference type="RefSeq" id="WP_327984417.1">
    <property type="nucleotide sequence ID" value="NZ_CP136426.1"/>
</dbReference>
<evidence type="ECO:0000313" key="4">
    <source>
        <dbReference type="Proteomes" id="UP001432059"/>
    </source>
</evidence>
<dbReference type="AlphaFoldDB" id="A0AAU0EZL0"/>
<evidence type="ECO:0000259" key="2">
    <source>
        <dbReference type="Pfam" id="PF18962"/>
    </source>
</evidence>
<organism evidence="3 4">
    <name type="scientific">Bergeyella porcorum</name>
    <dbReference type="NCBI Taxonomy" id="1735111"/>
    <lineage>
        <taxon>Bacteria</taxon>
        <taxon>Pseudomonadati</taxon>
        <taxon>Bacteroidota</taxon>
        <taxon>Flavobacteriia</taxon>
        <taxon>Flavobacteriales</taxon>
        <taxon>Weeksellaceae</taxon>
        <taxon>Bergeyella</taxon>
    </lineage>
</organism>
<dbReference type="NCBIfam" id="TIGR04183">
    <property type="entry name" value="Por_Secre_tail"/>
    <property type="match status" value="1"/>
</dbReference>
<dbReference type="Gene3D" id="2.60.40.10">
    <property type="entry name" value="Immunoglobulins"/>
    <property type="match status" value="1"/>
</dbReference>
<dbReference type="KEGG" id="bpor:BPO_0049"/>
<dbReference type="EMBL" id="CP136426">
    <property type="protein sequence ID" value="WOC50696.1"/>
    <property type="molecule type" value="Genomic_DNA"/>
</dbReference>